<proteinExistence type="predicted"/>
<dbReference type="EMBL" id="JAVGXC010000008">
    <property type="protein sequence ID" value="MDR0189366.1"/>
    <property type="molecule type" value="Genomic_DNA"/>
</dbReference>
<evidence type="ECO:0000313" key="2">
    <source>
        <dbReference type="EMBL" id="MDR0189366.1"/>
    </source>
</evidence>
<keyword evidence="3" id="KW-1185">Reference proteome</keyword>
<protein>
    <submittedName>
        <fullName evidence="2">Membrane-targeted effector domain-containing toxin</fullName>
    </submittedName>
</protein>
<dbReference type="SUPFAM" id="SSF159501">
    <property type="entry name" value="EreA/ChaN-like"/>
    <property type="match status" value="1"/>
</dbReference>
<dbReference type="Proteomes" id="UP001224477">
    <property type="component" value="Unassembled WGS sequence"/>
</dbReference>
<dbReference type="CDD" id="cd14729">
    <property type="entry name" value="RtxA-like"/>
    <property type="match status" value="1"/>
</dbReference>
<feature type="region of interest" description="Disordered" evidence="1">
    <location>
        <begin position="1"/>
        <end position="53"/>
    </location>
</feature>
<feature type="region of interest" description="Disordered" evidence="1">
    <location>
        <begin position="870"/>
        <end position="904"/>
    </location>
</feature>
<dbReference type="Gene3D" id="3.40.50.11550">
    <property type="match status" value="2"/>
</dbReference>
<sequence length="1174" mass="126701">MTSIVSNSVLSSTTYPPPPPPPIPLPDIPPYPDETLQSVTEVEDPAADAPPPDAPKALKAALADRKNWQTLAQQLTDVATVVGPNPPFLAVQSALRSRLMDLAPSSSYPPHSANAVSLANFLKANGLPEPTTHDELLTLARASLARSHPHPWGNLGGALSWPLPLSTHQQSELLTAAREHVGSFQQASQQRGLLEFLNSNLLLSADTSSDPVKALEVLIGSPRGQALGEALQNKLESISTDSSVNDHVVAAINLDLDQASITQPRRNKVAGFDLSHKQYWGKPTSAIVAGLHQHLIDTGKTSPAHASLGTHLLLMRAAPQLLIKDIPDSVVYGSQAWANLCIAAAAVEAKSPGSVANMSFAKVMIAADSSGPAPESAQTAALLDWAVVNGVLEAKDDRLYEKADIDTAMDAFNYQLGKLKHASGLLDAPVPSRKQMALDTLKEKFGENVPFEEKVLLKPNKTANKMIPPRGPYSMLDLTMQGEKITASDWTLKPGTHGVNLDAFAAFTQDPGVNVPVTFDNAISQTISDYKTVKKYSILNALANLPPEDKENLRLGKLNFYQEKSYRVSWTPFAGKTLFHTSKKILVTTKHQNKPSTYEFDTEKGSIRKVSNTLITRQDQKIANEVTRIEEFSTFDSKRDYIKQENPREGLNPNLFKNFRADYLADSIVEGLDLDAIRHQAAGTTPDEHRRAVADTIGNFFLDLIPLRSAIVNLSNGNYKDGFSDLAFDAFGFLTAGAGVAAKVGKTLSTASSAASKALKLSKIFGVTALSELNPLSGLGDLAVGAGKLAISGANAATQGLKTLKGTANSRELVAAGNRYEAAATGSFQMGEQTVEGSAVQIKGKWYAFDAQKHQPYGSPLQAFSSADTLEPSPNAYASSSRNTHRFNPINTVNRPPRIRTPLPDGQYVESLKGRLEVDHFKPDTRQATLDKFRVEMEEYYDAIKEGGLPPRPVIPNVPVPIPAAALLTEALKASNGVVFGESHSQMASFKLLYDNVGTLKSQGVKKVYFEGYIDMPGGAKDDGIGMLGKSGVPRTNPSLAQLQQKLEVNGIELLPIDHYYLTRHKHDKSRSTTQSGVNSEQRLKEFNYYAAETILANSGTEKWVALVGSAHMNTSEGVPGLAELTEGIGIGVFDNKNMTYSNIGLKAKNPVPDPNRPLQPNDIPGDLRIYVKP</sequence>
<organism evidence="2 3">
    <name type="scientific">Pseudomonas yamanorum</name>
    <dbReference type="NCBI Taxonomy" id="515393"/>
    <lineage>
        <taxon>Bacteria</taxon>
        <taxon>Pseudomonadati</taxon>
        <taxon>Pseudomonadota</taxon>
        <taxon>Gammaproteobacteria</taxon>
        <taxon>Pseudomonadales</taxon>
        <taxon>Pseudomonadaceae</taxon>
        <taxon>Pseudomonas</taxon>
    </lineage>
</organism>
<comment type="caution">
    <text evidence="2">The sequence shown here is derived from an EMBL/GenBank/DDBJ whole genome shotgun (WGS) entry which is preliminary data.</text>
</comment>
<accession>A0ABU1CQ55</accession>
<reference evidence="2 3" key="1">
    <citation type="journal article" date="2023" name="Microbiol. Resour. Announc.">
        <title>Whole-genome sequence of Pseudomonas yamanorum OLsAu1 isolated from the edible ectomycorrhizal mushroom Lactarius sp. section Deliciosi.</title>
        <authorList>
            <person name="Ramirez-Mendoza R."/>
            <person name="Angeles-Argaiz R.E."/>
            <person name="Hernandez-Oaxaca D."/>
            <person name="Aguirre-Beltran L."/>
            <person name="Almaraz-Suarez J."/>
            <person name="Perez-Moreno J."/>
        </authorList>
    </citation>
    <scope>NUCLEOTIDE SEQUENCE [LARGE SCALE GENOMIC DNA]</scope>
    <source>
        <strain evidence="2 3">OLsAu1</strain>
    </source>
</reference>
<feature type="compositionally biased region" description="Pro residues" evidence="1">
    <location>
        <begin position="15"/>
        <end position="32"/>
    </location>
</feature>
<gene>
    <name evidence="2" type="ORF">RCO22_10485</name>
</gene>
<dbReference type="RefSeq" id="WP_256124668.1">
    <property type="nucleotide sequence ID" value="NZ_JAHTLC010000037.1"/>
</dbReference>
<name>A0ABU1CQ55_9PSED</name>
<evidence type="ECO:0000256" key="1">
    <source>
        <dbReference type="SAM" id="MobiDB-lite"/>
    </source>
</evidence>
<evidence type="ECO:0000313" key="3">
    <source>
        <dbReference type="Proteomes" id="UP001224477"/>
    </source>
</evidence>